<evidence type="ECO:0000256" key="6">
    <source>
        <dbReference type="ARBA" id="ARBA00023237"/>
    </source>
</evidence>
<evidence type="ECO:0000313" key="11">
    <source>
        <dbReference type="EMBL" id="SUT96478.1"/>
    </source>
</evidence>
<dbReference type="GO" id="GO:0009279">
    <property type="term" value="C:cell outer membrane"/>
    <property type="evidence" value="ECO:0007669"/>
    <property type="project" value="UniProtKB-SubCell"/>
</dbReference>
<feature type="domain" description="Surface lipoprotein assembly modifier N-terminal TPR repeats region" evidence="10">
    <location>
        <begin position="67"/>
        <end position="172"/>
    </location>
</feature>
<protein>
    <submittedName>
        <fullName evidence="11">TPR repeat-containing protein NMB0313</fullName>
    </submittedName>
</protein>
<feature type="chain" id="PRO_5016830047" evidence="8">
    <location>
        <begin position="23"/>
        <end position="489"/>
    </location>
</feature>
<sequence length="489" mass="56446">MKMRFKLFITTFAGLAALPVIAEDLPQKISDRLDDQRVQTEVTRPRNIENPIRHAHVSQPTKAAKQISMTKEELIQRPDLLSNALNLALLQGNAETVAFLFPLYRQIPIQYQDPGFIKWSKAVIARHHGNYSEAIRHYREILAMYSEATAARLQLAVSLFENNELEAAEDQFEKVRSDNVPDEIKALVDKYIAAIAQRDRWTFSGGMTYLNDPNINNAPKAGTTYGNWIAPKSESAQGIGFNFNIGKKWSWGNGFYNELRLDTSGKYYWNNKKYNEVSGRGSLGLGYQNARYDVTLLPFMEQTLYAGGSKNNESVKRFSKASGARLETSYWLSPQWQWNTNYEYAEVRYMDRKHLNGNYHFVSSGLTYLANAKQYWFGNLNYNRTATRDKDDSYVRRGISLGWGQEWGLGLSTRISLSYAQKNYKAPIPIFGVTQRNKEYGINTSIWHRAVHYWGITPRLTYSFNKVKSSHVFYSYDKHRVFIEFSKRF</sequence>
<evidence type="ECO:0000256" key="2">
    <source>
        <dbReference type="ARBA" id="ARBA00022452"/>
    </source>
</evidence>
<dbReference type="AlphaFoldDB" id="A0A380U6Y6"/>
<gene>
    <name evidence="11" type="ORF">NCTC4191_02216</name>
</gene>
<feature type="signal peptide" evidence="8">
    <location>
        <begin position="1"/>
        <end position="22"/>
    </location>
</feature>
<comment type="similarity">
    <text evidence="7">Belongs to the Slam family.</text>
</comment>
<evidence type="ECO:0000256" key="3">
    <source>
        <dbReference type="ARBA" id="ARBA00022692"/>
    </source>
</evidence>
<keyword evidence="4 8" id="KW-0732">Signal</keyword>
<keyword evidence="6" id="KW-0998">Cell outer membrane</keyword>
<keyword evidence="2" id="KW-1134">Transmembrane beta strand</keyword>
<evidence type="ECO:0000256" key="8">
    <source>
        <dbReference type="SAM" id="SignalP"/>
    </source>
</evidence>
<dbReference type="Pfam" id="PF04575">
    <property type="entry name" value="SlipAM"/>
    <property type="match status" value="1"/>
</dbReference>
<name>A0A380U6Y6_ACTLI</name>
<evidence type="ECO:0000259" key="10">
    <source>
        <dbReference type="Pfam" id="PF24575"/>
    </source>
</evidence>
<evidence type="ECO:0000256" key="7">
    <source>
        <dbReference type="ARBA" id="ARBA00023609"/>
    </source>
</evidence>
<dbReference type="InterPro" id="IPR011990">
    <property type="entry name" value="TPR-like_helical_dom_sf"/>
</dbReference>
<keyword evidence="12" id="KW-1185">Reference proteome</keyword>
<accession>A0A380U6Y6</accession>
<dbReference type="Gene3D" id="1.25.40.10">
    <property type="entry name" value="Tetratricopeptide repeat domain"/>
    <property type="match status" value="1"/>
</dbReference>
<evidence type="ECO:0000256" key="1">
    <source>
        <dbReference type="ARBA" id="ARBA00004571"/>
    </source>
</evidence>
<reference evidence="11 12" key="1">
    <citation type="submission" date="2018-06" db="EMBL/GenBank/DDBJ databases">
        <authorList>
            <consortium name="Pathogen Informatics"/>
            <person name="Doyle S."/>
        </authorList>
    </citation>
    <scope>NUCLEOTIDE SEQUENCE [LARGE SCALE GENOMIC DNA]</scope>
    <source>
        <strain evidence="11 12">NCTC4191</strain>
    </source>
</reference>
<evidence type="ECO:0000256" key="5">
    <source>
        <dbReference type="ARBA" id="ARBA00023136"/>
    </source>
</evidence>
<evidence type="ECO:0000313" key="12">
    <source>
        <dbReference type="Proteomes" id="UP000254253"/>
    </source>
</evidence>
<evidence type="ECO:0000259" key="9">
    <source>
        <dbReference type="Pfam" id="PF04575"/>
    </source>
</evidence>
<keyword evidence="5" id="KW-0472">Membrane</keyword>
<dbReference type="SUPFAM" id="SSF48452">
    <property type="entry name" value="TPR-like"/>
    <property type="match status" value="1"/>
</dbReference>
<dbReference type="RefSeq" id="WP_115591060.1">
    <property type="nucleotide sequence ID" value="NZ_UFRN01000002.1"/>
</dbReference>
<comment type="subcellular location">
    <subcellularLocation>
        <location evidence="1">Cell outer membrane</location>
        <topology evidence="1">Multi-pass membrane protein</topology>
    </subcellularLocation>
</comment>
<dbReference type="Pfam" id="PF24575">
    <property type="entry name" value="TPR_Slam"/>
    <property type="match status" value="1"/>
</dbReference>
<keyword evidence="3" id="KW-0812">Transmembrane</keyword>
<dbReference type="EMBL" id="UFRN01000002">
    <property type="protein sequence ID" value="SUT96478.1"/>
    <property type="molecule type" value="Genomic_DNA"/>
</dbReference>
<evidence type="ECO:0000256" key="4">
    <source>
        <dbReference type="ARBA" id="ARBA00022729"/>
    </source>
</evidence>
<feature type="domain" description="Surface lipoprotein assembly modifier C-terminal" evidence="9">
    <location>
        <begin position="201"/>
        <end position="489"/>
    </location>
</feature>
<proteinExistence type="inferred from homology"/>
<dbReference type="InterPro" id="IPR007655">
    <property type="entry name" value="Slam_C"/>
</dbReference>
<dbReference type="Proteomes" id="UP000254253">
    <property type="component" value="Unassembled WGS sequence"/>
</dbReference>
<dbReference type="InterPro" id="IPR057556">
    <property type="entry name" value="TPR_Slam"/>
</dbReference>
<organism evidence="11 12">
    <name type="scientific">Actinobacillus lignieresii</name>
    <dbReference type="NCBI Taxonomy" id="720"/>
    <lineage>
        <taxon>Bacteria</taxon>
        <taxon>Pseudomonadati</taxon>
        <taxon>Pseudomonadota</taxon>
        <taxon>Gammaproteobacteria</taxon>
        <taxon>Pasteurellales</taxon>
        <taxon>Pasteurellaceae</taxon>
        <taxon>Actinobacillus</taxon>
    </lineage>
</organism>